<keyword evidence="3" id="KW-1185">Reference proteome</keyword>
<organism evidence="2 3">
    <name type="scientific">Penicillium flavigenum</name>
    <dbReference type="NCBI Taxonomy" id="254877"/>
    <lineage>
        <taxon>Eukaryota</taxon>
        <taxon>Fungi</taxon>
        <taxon>Dikarya</taxon>
        <taxon>Ascomycota</taxon>
        <taxon>Pezizomycotina</taxon>
        <taxon>Eurotiomycetes</taxon>
        <taxon>Eurotiomycetidae</taxon>
        <taxon>Eurotiales</taxon>
        <taxon>Aspergillaceae</taxon>
        <taxon>Penicillium</taxon>
    </lineage>
</organism>
<reference evidence="3" key="1">
    <citation type="journal article" date="2017" name="Nat. Microbiol.">
        <title>Global analysis of biosynthetic gene clusters reveals vast potential of secondary metabolite production in Penicillium species.</title>
        <authorList>
            <person name="Nielsen J.C."/>
            <person name="Grijseels S."/>
            <person name="Prigent S."/>
            <person name="Ji B."/>
            <person name="Dainat J."/>
            <person name="Nielsen K.F."/>
            <person name="Frisvad J.C."/>
            <person name="Workman M."/>
            <person name="Nielsen J."/>
        </authorList>
    </citation>
    <scope>NUCLEOTIDE SEQUENCE [LARGE SCALE GENOMIC DNA]</scope>
    <source>
        <strain evidence="3">IBT 14082</strain>
    </source>
</reference>
<dbReference type="OrthoDB" id="2305901at2759"/>
<name>A0A1V6TS85_9EURO</name>
<feature type="region of interest" description="Disordered" evidence="1">
    <location>
        <begin position="221"/>
        <end position="316"/>
    </location>
</feature>
<feature type="compositionally biased region" description="Acidic residues" evidence="1">
    <location>
        <begin position="239"/>
        <end position="304"/>
    </location>
</feature>
<proteinExistence type="predicted"/>
<dbReference type="EMBL" id="MLQL01000004">
    <property type="protein sequence ID" value="OQE29227.1"/>
    <property type="molecule type" value="Genomic_DNA"/>
</dbReference>
<evidence type="ECO:0000313" key="3">
    <source>
        <dbReference type="Proteomes" id="UP000191342"/>
    </source>
</evidence>
<sequence length="316" mass="35939">MSDKSVIITAHRALALPEIVGEILLWLDNGPIHWLLDCALVNKTWFHEAIRILWSDLEAHGIFLEGGMMGISPDRRQMYANPVKTASVATYLQETEPVFQPALESVGFPQLRTLYLVLAFHGSGTDKCIRIPAVNMPSLQTLHVEYAAAFNTPDIIKYAAGPRYLYADQWDHLVDQIPKLFPRLVNFQVVIPAILYIAGFETLSERLPNLESIEFEEILSLSDVDDSEGDTVSEHSDNEDLDEEDSDDQDLDRDLDDEDAHDEDTDEEDTDEEDTDEEDTDEEDTDEEDTDEWDTDEEDTDEEGTTYTYTVDVDER</sequence>
<accession>A0A1V6TS85</accession>
<dbReference type="Proteomes" id="UP000191342">
    <property type="component" value="Unassembled WGS sequence"/>
</dbReference>
<protein>
    <recommendedName>
        <fullName evidence="4">F-box domain-containing protein</fullName>
    </recommendedName>
</protein>
<gene>
    <name evidence="2" type="ORF">PENFLA_c004G07842</name>
</gene>
<feature type="compositionally biased region" description="Acidic residues" evidence="1">
    <location>
        <begin position="221"/>
        <end position="231"/>
    </location>
</feature>
<evidence type="ECO:0008006" key="4">
    <source>
        <dbReference type="Google" id="ProtNLM"/>
    </source>
</evidence>
<dbReference type="STRING" id="254877.A0A1V6TS85"/>
<evidence type="ECO:0000256" key="1">
    <source>
        <dbReference type="SAM" id="MobiDB-lite"/>
    </source>
</evidence>
<comment type="caution">
    <text evidence="2">The sequence shown here is derived from an EMBL/GenBank/DDBJ whole genome shotgun (WGS) entry which is preliminary data.</text>
</comment>
<feature type="compositionally biased region" description="Low complexity" evidence="1">
    <location>
        <begin position="305"/>
        <end position="316"/>
    </location>
</feature>
<evidence type="ECO:0000313" key="2">
    <source>
        <dbReference type="EMBL" id="OQE29227.1"/>
    </source>
</evidence>
<dbReference type="AlphaFoldDB" id="A0A1V6TS85"/>